<protein>
    <recommendedName>
        <fullName evidence="4">LamG-like jellyroll fold domain-containing protein</fullName>
    </recommendedName>
</protein>
<evidence type="ECO:0000256" key="1">
    <source>
        <dbReference type="SAM" id="MobiDB-lite"/>
    </source>
</evidence>
<dbReference type="OrthoDB" id="5431029at2"/>
<dbReference type="AlphaFoldDB" id="A0A0K1EGU8"/>
<feature type="compositionally biased region" description="Gly residues" evidence="1">
    <location>
        <begin position="45"/>
        <end position="63"/>
    </location>
</feature>
<reference evidence="2 3" key="1">
    <citation type="submission" date="2015-07" db="EMBL/GenBank/DDBJ databases">
        <title>Genome analysis of myxobacterium Chondromyces crocatus Cm c5 reveals a high potential for natural compound synthesis and the genetic basis for the loss of fruiting body formation.</title>
        <authorList>
            <person name="Zaburannyi N."/>
            <person name="Bunk B."/>
            <person name="Maier J."/>
            <person name="Overmann J."/>
            <person name="Mueller R."/>
        </authorList>
    </citation>
    <scope>NUCLEOTIDE SEQUENCE [LARGE SCALE GENOMIC DNA]</scope>
    <source>
        <strain evidence="2 3">Cm c5</strain>
    </source>
</reference>
<dbReference type="SUPFAM" id="SSF49899">
    <property type="entry name" value="Concanavalin A-like lectins/glucanases"/>
    <property type="match status" value="1"/>
</dbReference>
<sequence>MTRTAWLLTTTLTGTFGLIALLGACGPFQFDPWDDQETLASGAPDGQGGHGQGGDDTGTGAGGNIQACTPDQSRPCYSGPAGTQNVGRCHPGVTRCGSMGHWGQCIGEVVPTLETSDTAELVDDDCRGTLLADDGVLVRYLINDTDKLNALATLTDSASSPLDLEIARTDKLSFTATFPQVGLRWSTTKDPARAFQLIQGTKVEQALHQTTTVTLEMVLRIEDAKKNARLFYLGPVSGGGGVDQLTLLLEDKTKLRFYLNNKLATHWVLDFPKAKRVVLHLVMDTSLVTASERWQLFRDGQLVGGVVPDSAPAQGTLLDIPPMSYLMLGNTPPKGGCSPKGNIHYAAVYTRALSTPEVEFNARILQRDDDTHVRAQHAGEGDDAENAAAARDDSEVNEE</sequence>
<feature type="compositionally biased region" description="Basic and acidic residues" evidence="1">
    <location>
        <begin position="390"/>
        <end position="399"/>
    </location>
</feature>
<gene>
    <name evidence="2" type="ORF">CMC5_042330</name>
</gene>
<proteinExistence type="predicted"/>
<accession>A0A0K1EGU8</accession>
<dbReference type="KEGG" id="ccro:CMC5_042330"/>
<organism evidence="2 3">
    <name type="scientific">Chondromyces crocatus</name>
    <dbReference type="NCBI Taxonomy" id="52"/>
    <lineage>
        <taxon>Bacteria</taxon>
        <taxon>Pseudomonadati</taxon>
        <taxon>Myxococcota</taxon>
        <taxon>Polyangia</taxon>
        <taxon>Polyangiales</taxon>
        <taxon>Polyangiaceae</taxon>
        <taxon>Chondromyces</taxon>
    </lineage>
</organism>
<dbReference type="RefSeq" id="WP_050432062.1">
    <property type="nucleotide sequence ID" value="NZ_CP012159.1"/>
</dbReference>
<keyword evidence="3" id="KW-1185">Reference proteome</keyword>
<evidence type="ECO:0000313" key="3">
    <source>
        <dbReference type="Proteomes" id="UP000067626"/>
    </source>
</evidence>
<feature type="region of interest" description="Disordered" evidence="1">
    <location>
        <begin position="33"/>
        <end position="65"/>
    </location>
</feature>
<dbReference type="Proteomes" id="UP000067626">
    <property type="component" value="Chromosome"/>
</dbReference>
<feature type="region of interest" description="Disordered" evidence="1">
    <location>
        <begin position="373"/>
        <end position="399"/>
    </location>
</feature>
<dbReference type="EMBL" id="CP012159">
    <property type="protein sequence ID" value="AKT40080.1"/>
    <property type="molecule type" value="Genomic_DNA"/>
</dbReference>
<dbReference type="Gene3D" id="2.60.120.200">
    <property type="match status" value="1"/>
</dbReference>
<dbReference type="PROSITE" id="PS51257">
    <property type="entry name" value="PROKAR_LIPOPROTEIN"/>
    <property type="match status" value="1"/>
</dbReference>
<name>A0A0K1EGU8_CHOCO</name>
<dbReference type="InterPro" id="IPR013320">
    <property type="entry name" value="ConA-like_dom_sf"/>
</dbReference>
<dbReference type="Pfam" id="PF13385">
    <property type="entry name" value="Laminin_G_3"/>
    <property type="match status" value="1"/>
</dbReference>
<evidence type="ECO:0008006" key="4">
    <source>
        <dbReference type="Google" id="ProtNLM"/>
    </source>
</evidence>
<evidence type="ECO:0000313" key="2">
    <source>
        <dbReference type="EMBL" id="AKT40080.1"/>
    </source>
</evidence>